<gene>
    <name evidence="2" type="ORF">R3P38DRAFT_2518598</name>
</gene>
<dbReference type="Proteomes" id="UP001362999">
    <property type="component" value="Unassembled WGS sequence"/>
</dbReference>
<name>A0AAW0C8F6_9AGAR</name>
<dbReference type="EMBL" id="JAWWNJ010000020">
    <property type="protein sequence ID" value="KAK7034940.1"/>
    <property type="molecule type" value="Genomic_DNA"/>
</dbReference>
<dbReference type="AlphaFoldDB" id="A0AAW0C8F6"/>
<evidence type="ECO:0000313" key="3">
    <source>
        <dbReference type="Proteomes" id="UP001362999"/>
    </source>
</evidence>
<organism evidence="2 3">
    <name type="scientific">Favolaschia claudopus</name>
    <dbReference type="NCBI Taxonomy" id="2862362"/>
    <lineage>
        <taxon>Eukaryota</taxon>
        <taxon>Fungi</taxon>
        <taxon>Dikarya</taxon>
        <taxon>Basidiomycota</taxon>
        <taxon>Agaricomycotina</taxon>
        <taxon>Agaricomycetes</taxon>
        <taxon>Agaricomycetidae</taxon>
        <taxon>Agaricales</taxon>
        <taxon>Marasmiineae</taxon>
        <taxon>Mycenaceae</taxon>
        <taxon>Favolaschia</taxon>
    </lineage>
</organism>
<evidence type="ECO:0000313" key="2">
    <source>
        <dbReference type="EMBL" id="KAK7034940.1"/>
    </source>
</evidence>
<dbReference type="InterPro" id="IPR057683">
    <property type="entry name" value="DUF7923"/>
</dbReference>
<dbReference type="Pfam" id="PF25540">
    <property type="entry name" value="DUF7923"/>
    <property type="match status" value="1"/>
</dbReference>
<dbReference type="PANTHER" id="PTHR37543:SF1">
    <property type="entry name" value="CCCH ZINC FINGER DNA BINDING PROTEIN (AFU_ORTHOLOGUE AFUA_5G12760)"/>
    <property type="match status" value="1"/>
</dbReference>
<keyword evidence="3" id="KW-1185">Reference proteome</keyword>
<reference evidence="2 3" key="1">
    <citation type="journal article" date="2024" name="J Genomics">
        <title>Draft genome sequencing and assembly of Favolaschia claudopus CIRM-BRFM 2984 isolated from oak limbs.</title>
        <authorList>
            <person name="Navarro D."/>
            <person name="Drula E."/>
            <person name="Chaduli D."/>
            <person name="Cazenave R."/>
            <person name="Ahrendt S."/>
            <person name="Wang J."/>
            <person name="Lipzen A."/>
            <person name="Daum C."/>
            <person name="Barry K."/>
            <person name="Grigoriev I.V."/>
            <person name="Favel A."/>
            <person name="Rosso M.N."/>
            <person name="Martin F."/>
        </authorList>
    </citation>
    <scope>NUCLEOTIDE SEQUENCE [LARGE SCALE GENOMIC DNA]</scope>
    <source>
        <strain evidence="2 3">CIRM-BRFM 2984</strain>
    </source>
</reference>
<protein>
    <recommendedName>
        <fullName evidence="1">DUF7923 domain-containing protein</fullName>
    </recommendedName>
</protein>
<feature type="domain" description="DUF7923" evidence="1">
    <location>
        <begin position="1"/>
        <end position="103"/>
    </location>
</feature>
<accession>A0AAW0C8F6</accession>
<dbReference type="PANTHER" id="PTHR37543">
    <property type="entry name" value="CCCH ZINC FINGER DNA BINDING PROTEIN (AFU_ORTHOLOGUE AFUA_5G12760)"/>
    <property type="match status" value="1"/>
</dbReference>
<sequence>PVMLCVIDGDENIFSGFAAGHKGGLSAAHSLTEQICNYLRPEGFQDCKEIWFWIIVFFNRRTLLKRLTANGICSTEQFDQFIAGFSQESLRFLFVDVGDSNETGSRMRGLPLSFLRLASSKLHMHRLC</sequence>
<feature type="non-terminal residue" evidence="2">
    <location>
        <position position="1"/>
    </location>
</feature>
<evidence type="ECO:0000259" key="1">
    <source>
        <dbReference type="Pfam" id="PF25540"/>
    </source>
</evidence>
<comment type="caution">
    <text evidence="2">The sequence shown here is derived from an EMBL/GenBank/DDBJ whole genome shotgun (WGS) entry which is preliminary data.</text>
</comment>
<proteinExistence type="predicted"/>